<feature type="coiled-coil region" evidence="8">
    <location>
        <begin position="462"/>
        <end position="520"/>
    </location>
</feature>
<dbReference type="Gene3D" id="1.10.287.950">
    <property type="entry name" value="Methyl-accepting chemotaxis protein"/>
    <property type="match status" value="1"/>
</dbReference>
<dbReference type="Pfam" id="PF00015">
    <property type="entry name" value="MCPsignal"/>
    <property type="match status" value="1"/>
</dbReference>
<dbReference type="InterPro" id="IPR003660">
    <property type="entry name" value="HAMP_dom"/>
</dbReference>
<dbReference type="PANTHER" id="PTHR32089:SF119">
    <property type="entry name" value="METHYL-ACCEPTING CHEMOTAXIS PROTEIN CTPL"/>
    <property type="match status" value="1"/>
</dbReference>
<evidence type="ECO:0000256" key="1">
    <source>
        <dbReference type="ARBA" id="ARBA00004141"/>
    </source>
</evidence>
<sequence>MLQSLFQRTKRHSPPRSAPASPSSTSGWDLFRGPAIALVITLLFTLVALRLVSAPVEIAEKQDMLLREFENALLPFQNALTQLTTSGRSTTPLETIASEQEARLQQLRESVAALRDTVGFALWTEFGGNRSEQIENHLAALYQQWQQAQQELRTLLVANQTVADFRAQLTAISQAADNLSEAAKAIAAQLEDRTAARELLVTALTAQDVAQQANRLLTAAPADREALLAALENAVEKLGALANGLNRSAVPFALKDRFDALVAAAQSLRDDATTLLNAAATYFAQQDSAALLQQWIPQLQQQANTIYTLVERELETGRSATNLILMLTGIALVGIFVQVVKSYVDFQAAQSAKEQAERAKAEAENRRTQEAILRLLNEMADLAEGDLTIRATVTEDVTGAIADSVNFAIEELGNLVRRINETAEQVAQATTQTQARSTNLLTAAQQQSEEIEEADAITQEVAQALSRAAESANQAAQAARRSLEASQKGTLAVNQSVEGMDRIREQIQETAKRIKRLGESSQEIGEIVELISDITEQTNVLALNAAIQAAAAGEAGRGFSVVAEEVQRLAERSAEATKQIAAIVRTIQTDTHETIAAMEATTQEVVQGAALSEEARRALDEIATTSRETAAQIARVAQEIQSQAQRGETISRLMRDVLTLTQTTRSGTEETAEEIARLADLAAELRGSVAGFRV</sequence>
<dbReference type="PROSITE" id="PS50885">
    <property type="entry name" value="HAMP"/>
    <property type="match status" value="1"/>
</dbReference>
<dbReference type="Proteomes" id="UP000262004">
    <property type="component" value="Chromosome"/>
</dbReference>
<evidence type="ECO:0000256" key="8">
    <source>
        <dbReference type="SAM" id="Coils"/>
    </source>
</evidence>
<dbReference type="EMBL" id="AP018558">
    <property type="protein sequence ID" value="BBD78065.1"/>
    <property type="molecule type" value="Genomic_DNA"/>
</dbReference>
<keyword evidence="2" id="KW-0812">Transmembrane</keyword>
<dbReference type="InterPro" id="IPR004089">
    <property type="entry name" value="MCPsignal_dom"/>
</dbReference>
<comment type="subcellular location">
    <subcellularLocation>
        <location evidence="1">Membrane</location>
        <topology evidence="1">Multi-pass membrane protein</topology>
    </subcellularLocation>
</comment>
<evidence type="ECO:0000256" key="6">
    <source>
        <dbReference type="ARBA" id="ARBA00029447"/>
    </source>
</evidence>
<keyword evidence="3" id="KW-1133">Transmembrane helix</keyword>
<protein>
    <submittedName>
        <fullName evidence="12">Chemotaxis protein</fullName>
    </submittedName>
</protein>
<evidence type="ECO:0000313" key="13">
    <source>
        <dbReference type="Proteomes" id="UP000262004"/>
    </source>
</evidence>
<dbReference type="SMART" id="SM00283">
    <property type="entry name" value="MA"/>
    <property type="match status" value="1"/>
</dbReference>
<keyword evidence="8" id="KW-0175">Coiled coil</keyword>
<keyword evidence="13" id="KW-1185">Reference proteome</keyword>
<dbReference type="GO" id="GO:0016020">
    <property type="term" value="C:membrane"/>
    <property type="evidence" value="ECO:0007669"/>
    <property type="project" value="UniProtKB-SubCell"/>
</dbReference>
<evidence type="ECO:0000256" key="4">
    <source>
        <dbReference type="ARBA" id="ARBA00023136"/>
    </source>
</evidence>
<organism evidence="12 13">
    <name type="scientific">Hydrogenophilus thermoluteolus</name>
    <name type="common">Pseudomonas hydrogenothermophila</name>
    <dbReference type="NCBI Taxonomy" id="297"/>
    <lineage>
        <taxon>Bacteria</taxon>
        <taxon>Pseudomonadati</taxon>
        <taxon>Pseudomonadota</taxon>
        <taxon>Hydrogenophilia</taxon>
        <taxon>Hydrogenophilales</taxon>
        <taxon>Hydrogenophilaceae</taxon>
        <taxon>Hydrogenophilus</taxon>
    </lineage>
</organism>
<dbReference type="SUPFAM" id="SSF58104">
    <property type="entry name" value="Methyl-accepting chemotaxis protein (MCP) signaling domain"/>
    <property type="match status" value="1"/>
</dbReference>
<accession>A0A2Z6E0M0</accession>
<keyword evidence="4" id="KW-0472">Membrane</keyword>
<dbReference type="AlphaFoldDB" id="A0A2Z6E0M0"/>
<dbReference type="RefSeq" id="WP_197713666.1">
    <property type="nucleotide sequence ID" value="NZ_AP018558.1"/>
</dbReference>
<evidence type="ECO:0000256" key="3">
    <source>
        <dbReference type="ARBA" id="ARBA00022989"/>
    </source>
</evidence>
<feature type="coiled-coil region" evidence="8">
    <location>
        <begin position="97"/>
        <end position="151"/>
    </location>
</feature>
<feature type="coiled-coil region" evidence="8">
    <location>
        <begin position="346"/>
        <end position="378"/>
    </location>
</feature>
<dbReference type="GO" id="GO:0007165">
    <property type="term" value="P:signal transduction"/>
    <property type="evidence" value="ECO:0007669"/>
    <property type="project" value="UniProtKB-KW"/>
</dbReference>
<evidence type="ECO:0000256" key="7">
    <source>
        <dbReference type="PROSITE-ProRule" id="PRU00284"/>
    </source>
</evidence>
<evidence type="ECO:0000259" key="11">
    <source>
        <dbReference type="PROSITE" id="PS50885"/>
    </source>
</evidence>
<dbReference type="PROSITE" id="PS50111">
    <property type="entry name" value="CHEMOTAXIS_TRANSDUC_2"/>
    <property type="match status" value="1"/>
</dbReference>
<keyword evidence="5 7" id="KW-0807">Transducer</keyword>
<dbReference type="KEGG" id="htl:HPTL_1807"/>
<feature type="domain" description="HAMP" evidence="11">
    <location>
        <begin position="366"/>
        <end position="417"/>
    </location>
</feature>
<reference evidence="12 13" key="1">
    <citation type="submission" date="2018-04" db="EMBL/GenBank/DDBJ databases">
        <title>Complete genome sequence of Hydrogenophilus thermoluteolus TH-1.</title>
        <authorList>
            <person name="Arai H."/>
        </authorList>
    </citation>
    <scope>NUCLEOTIDE SEQUENCE [LARGE SCALE GENOMIC DNA]</scope>
    <source>
        <strain evidence="12 13">TH-1</strain>
    </source>
</reference>
<name>A0A2Z6E0M0_HYDTE</name>
<evidence type="ECO:0000256" key="2">
    <source>
        <dbReference type="ARBA" id="ARBA00022692"/>
    </source>
</evidence>
<feature type="region of interest" description="Disordered" evidence="9">
    <location>
        <begin position="1"/>
        <end position="25"/>
    </location>
</feature>
<evidence type="ECO:0000256" key="5">
    <source>
        <dbReference type="ARBA" id="ARBA00023224"/>
    </source>
</evidence>
<feature type="domain" description="Methyl-accepting transducer" evidence="10">
    <location>
        <begin position="422"/>
        <end position="658"/>
    </location>
</feature>
<evidence type="ECO:0000256" key="9">
    <source>
        <dbReference type="SAM" id="MobiDB-lite"/>
    </source>
</evidence>
<gene>
    <name evidence="12" type="ORF">HPTL_1807</name>
</gene>
<evidence type="ECO:0000259" key="10">
    <source>
        <dbReference type="PROSITE" id="PS50111"/>
    </source>
</evidence>
<evidence type="ECO:0000313" key="12">
    <source>
        <dbReference type="EMBL" id="BBD78065.1"/>
    </source>
</evidence>
<comment type="similarity">
    <text evidence="6">Belongs to the methyl-accepting chemotaxis (MCP) protein family.</text>
</comment>
<dbReference type="PANTHER" id="PTHR32089">
    <property type="entry name" value="METHYL-ACCEPTING CHEMOTAXIS PROTEIN MCPB"/>
    <property type="match status" value="1"/>
</dbReference>
<proteinExistence type="inferred from homology"/>